<evidence type="ECO:0000313" key="1">
    <source>
        <dbReference type="EMBL" id="MCZ8537942.1"/>
    </source>
</evidence>
<gene>
    <name evidence="1" type="ORF">M9R32_12170</name>
</gene>
<reference evidence="1" key="1">
    <citation type="submission" date="2022-05" db="EMBL/GenBank/DDBJ databases">
        <authorList>
            <person name="Colautti A."/>
            <person name="Iacumin L."/>
        </authorList>
    </citation>
    <scope>NUCLEOTIDE SEQUENCE</scope>
    <source>
        <strain evidence="1">SK 55</strain>
    </source>
</reference>
<dbReference type="Proteomes" id="UP001152173">
    <property type="component" value="Unassembled WGS sequence"/>
</dbReference>
<name>A0A9X3LHQ4_9BACL</name>
<organism evidence="1 2">
    <name type="scientific">Paenisporosarcina quisquiliarum</name>
    <dbReference type="NCBI Taxonomy" id="365346"/>
    <lineage>
        <taxon>Bacteria</taxon>
        <taxon>Bacillati</taxon>
        <taxon>Bacillota</taxon>
        <taxon>Bacilli</taxon>
        <taxon>Bacillales</taxon>
        <taxon>Caryophanaceae</taxon>
        <taxon>Paenisporosarcina</taxon>
    </lineage>
</organism>
<accession>A0A9X3LHQ4</accession>
<dbReference type="EMBL" id="JAMKBJ010000010">
    <property type="protein sequence ID" value="MCZ8537942.1"/>
    <property type="molecule type" value="Genomic_DNA"/>
</dbReference>
<proteinExistence type="predicted"/>
<dbReference type="RefSeq" id="WP_269927008.1">
    <property type="nucleotide sequence ID" value="NZ_JAMKBJ010000010.1"/>
</dbReference>
<evidence type="ECO:0000313" key="2">
    <source>
        <dbReference type="Proteomes" id="UP001152173"/>
    </source>
</evidence>
<protein>
    <submittedName>
        <fullName evidence="1">Uncharacterized protein</fullName>
    </submittedName>
</protein>
<comment type="caution">
    <text evidence="1">The sequence shown here is derived from an EMBL/GenBank/DDBJ whole genome shotgun (WGS) entry which is preliminary data.</text>
</comment>
<sequence>MFILKRKPSLTVHAMEELREFVGKTVEVMLLTKEETIHAITKYDLVLIFSWEREYIEGSIFRLSTFDIAKNGLSSLNNTPLYSGKRHFDKKDDAIVYIDDDDLRGLTERNILAFYNICELIRTFEVEVVSSKRYKCKWV</sequence>
<keyword evidence="2" id="KW-1185">Reference proteome</keyword>
<dbReference type="AlphaFoldDB" id="A0A9X3LHQ4"/>